<proteinExistence type="predicted"/>
<dbReference type="Gene3D" id="3.30.2310.20">
    <property type="entry name" value="RelE-like"/>
    <property type="match status" value="1"/>
</dbReference>
<organism evidence="1 2">
    <name type="scientific">Chitinophaga cymbidii</name>
    <dbReference type="NCBI Taxonomy" id="1096750"/>
    <lineage>
        <taxon>Bacteria</taxon>
        <taxon>Pseudomonadati</taxon>
        <taxon>Bacteroidota</taxon>
        <taxon>Chitinophagia</taxon>
        <taxon>Chitinophagales</taxon>
        <taxon>Chitinophagaceae</taxon>
        <taxon>Chitinophaga</taxon>
    </lineage>
</organism>
<evidence type="ECO:0000313" key="2">
    <source>
        <dbReference type="Proteomes" id="UP000321436"/>
    </source>
</evidence>
<accession>A0A512RNZ3</accession>
<dbReference type="RefSeq" id="WP_146864931.1">
    <property type="nucleotide sequence ID" value="NZ_BKAU01000004.1"/>
</dbReference>
<evidence type="ECO:0000313" key="1">
    <source>
        <dbReference type="EMBL" id="GEP97404.1"/>
    </source>
</evidence>
<dbReference type="OrthoDB" id="9801026at2"/>
<dbReference type="SUPFAM" id="SSF143011">
    <property type="entry name" value="RelE-like"/>
    <property type="match status" value="1"/>
</dbReference>
<dbReference type="AlphaFoldDB" id="A0A512RNZ3"/>
<sequence length="113" mass="13147">MNITFADRKLGKLITNDRRLDQALGKIRADKLRLRLAQLQAAETLEDVRYLAGGYHQLKNDRKGQWACDLDQPYRLVFKPHEDPIPMNDNGQCTWIEITGVEVLEIVNYHKEK</sequence>
<dbReference type="Proteomes" id="UP000321436">
    <property type="component" value="Unassembled WGS sequence"/>
</dbReference>
<dbReference type="EMBL" id="BKAU01000004">
    <property type="protein sequence ID" value="GEP97404.1"/>
    <property type="molecule type" value="Genomic_DNA"/>
</dbReference>
<comment type="caution">
    <text evidence="1">The sequence shown here is derived from an EMBL/GenBank/DDBJ whole genome shotgun (WGS) entry which is preliminary data.</text>
</comment>
<reference evidence="1 2" key="1">
    <citation type="submission" date="2019-07" db="EMBL/GenBank/DDBJ databases">
        <title>Whole genome shotgun sequence of Chitinophaga cymbidii NBRC 109752.</title>
        <authorList>
            <person name="Hosoyama A."/>
            <person name="Uohara A."/>
            <person name="Ohji S."/>
            <person name="Ichikawa N."/>
        </authorList>
    </citation>
    <scope>NUCLEOTIDE SEQUENCE [LARGE SCALE GENOMIC DNA]</scope>
    <source>
        <strain evidence="1 2">NBRC 109752</strain>
    </source>
</reference>
<name>A0A512RNZ3_9BACT</name>
<dbReference type="InterPro" id="IPR035093">
    <property type="entry name" value="RelE/ParE_toxin_dom_sf"/>
</dbReference>
<protein>
    <submittedName>
        <fullName evidence="1">Killer suppression protein HigA</fullName>
    </submittedName>
</protein>
<gene>
    <name evidence="1" type="ORF">CCY01nite_36640</name>
</gene>
<keyword evidence="2" id="KW-1185">Reference proteome</keyword>